<dbReference type="EMBL" id="MTYJ01000151">
    <property type="protein sequence ID" value="OQV12205.1"/>
    <property type="molecule type" value="Genomic_DNA"/>
</dbReference>
<dbReference type="InterPro" id="IPR003124">
    <property type="entry name" value="WH2_dom"/>
</dbReference>
<dbReference type="GO" id="GO:0030031">
    <property type="term" value="P:cell projection assembly"/>
    <property type="evidence" value="ECO:0007669"/>
    <property type="project" value="TreeGrafter"/>
</dbReference>
<sequence>MAATATATSGYAASSLSVGPGGGGGAAAAAGGTVGGGAGGSLSHGGPSVASSLNSVLGFGIPTANGSEDHCNAALALLFQQIMNDMKGNTPVWEDFLLKSTRLHTSLKSTLVASSAFLNSFQQVADAATKTRGASKEIGKCLTRMVLRQRSIEAKMKAFTSALMENMVTPLQDKMEDWKKTCLHMDKEHAKEFKKCQQEIKKRSEETIKLQKRAKKAGQGTMKQSMYSGSGSNKALDSFNGLVDLKRQLQDKEYEAVRQAMIEERSRFCLFVSCLKPFLDEELGMLGEMVHLEELSVSLMEQSADSFQLPPASTQFLLDVRSTCSSSADALLMQDNLSSANDTYYATSSCSSGSNQWANYRSPSSSPLPEDSASSRHSKMSSSTNGNHPDNPYRTGDYASSNGNSGMGQRQRSVCSISNDSSSSYASSDVSSAYGGHNGHHHQHPDLDKTLMAPSGSTNNNGNKNTYRRCFSDNNGQSEQHYYPSSITSSIRERDVESEEEDRGNNDTLIPAGHKGKVRARRSSLSQSEDLSRHHPLSLAVRNEYYSTIRFSSISSGDSGFISHPDQINGHHEHSNSSGDQQQDGTDSLLTPTVNGSPWSPVMSNLSDGSASARRPPPVPPFNSASVQSSVVNDQQRPHTIAHHNGYPVLPARQDISTYQNSMRNPKRPPLMQDTFVPPLGQPQQQQEHVGESQTVQPKDFRRPGRPISGPPPPPPRREETIYANSKLLHDTSALPPPPDNWMDQPPVCNNSNGQPRNVNHNNNPYHQHSDNSVGIPDNHPSRVNEMTVSATIRRASKERKDDSRWNTQSVDVSVLRQAVETGQNEVVLRRRETIVDRSHRRLSQQIYGVPSSSLANRPPPPPLPIRRTPSLHQSIGDADGEMSMGEPQYCATVGPARRVAVPLPPNMPQRHESQSHTAPRSQDQRPAVAQPSDHHASMLQSLQERLRNGPRVPASVALPSVSQAPLTAAQAPQVGTWTKSPSLKQQFAPTQQSMISTNTGAMNSTAHGQVRGNNVQQQQLSGDPRNGILSDIRNGAFALRKVSPDKCRDRSAPVVRK</sequence>
<feature type="region of interest" description="Disordered" evidence="1">
    <location>
        <begin position="560"/>
        <end position="635"/>
    </location>
</feature>
<evidence type="ECO:0000256" key="1">
    <source>
        <dbReference type="SAM" id="MobiDB-lite"/>
    </source>
</evidence>
<feature type="compositionally biased region" description="Low complexity" evidence="1">
    <location>
        <begin position="455"/>
        <end position="465"/>
    </location>
</feature>
<dbReference type="GO" id="GO:0007009">
    <property type="term" value="P:plasma membrane organization"/>
    <property type="evidence" value="ECO:0007669"/>
    <property type="project" value="InterPro"/>
</dbReference>
<feature type="region of interest" description="Disordered" evidence="1">
    <location>
        <begin position="851"/>
        <end position="870"/>
    </location>
</feature>
<feature type="compositionally biased region" description="Polar residues" evidence="1">
    <location>
        <begin position="350"/>
        <end position="361"/>
    </location>
</feature>
<dbReference type="InterPro" id="IPR013606">
    <property type="entry name" value="I-BAR_dom"/>
</dbReference>
<feature type="region of interest" description="Disordered" evidence="1">
    <location>
        <begin position="900"/>
        <end position="938"/>
    </location>
</feature>
<dbReference type="PROSITE" id="PS51338">
    <property type="entry name" value="IMD"/>
    <property type="match status" value="1"/>
</dbReference>
<dbReference type="GO" id="GO:0015629">
    <property type="term" value="C:actin cytoskeleton"/>
    <property type="evidence" value="ECO:0007669"/>
    <property type="project" value="TreeGrafter"/>
</dbReference>
<dbReference type="GO" id="GO:0009898">
    <property type="term" value="C:cytoplasmic side of plasma membrane"/>
    <property type="evidence" value="ECO:0007669"/>
    <property type="project" value="TreeGrafter"/>
</dbReference>
<feature type="region of interest" description="Disordered" evidence="1">
    <location>
        <begin position="660"/>
        <end position="764"/>
    </location>
</feature>
<dbReference type="GO" id="GO:0003779">
    <property type="term" value="F:actin binding"/>
    <property type="evidence" value="ECO:0007669"/>
    <property type="project" value="InterPro"/>
</dbReference>
<reference evidence="5" key="1">
    <citation type="submission" date="2017-01" db="EMBL/GenBank/DDBJ databases">
        <title>Comparative genomics of anhydrobiosis in the tardigrade Hypsibius dujardini.</title>
        <authorList>
            <person name="Yoshida Y."/>
            <person name="Koutsovoulos G."/>
            <person name="Laetsch D."/>
            <person name="Stevens L."/>
            <person name="Kumar S."/>
            <person name="Horikawa D."/>
            <person name="Ishino K."/>
            <person name="Komine S."/>
            <person name="Tomita M."/>
            <person name="Blaxter M."/>
            <person name="Arakawa K."/>
        </authorList>
    </citation>
    <scope>NUCLEOTIDE SEQUENCE [LARGE SCALE GENOMIC DNA]</scope>
    <source>
        <strain evidence="5">Z151</strain>
    </source>
</reference>
<feature type="compositionally biased region" description="Polar residues" evidence="1">
    <location>
        <begin position="576"/>
        <end position="609"/>
    </location>
</feature>
<feature type="compositionally biased region" description="Polar residues" evidence="1">
    <location>
        <begin position="221"/>
        <end position="232"/>
    </location>
</feature>
<dbReference type="Gene3D" id="1.20.1270.60">
    <property type="entry name" value="Arfaptin homology (AH) domain/BAR domain"/>
    <property type="match status" value="1"/>
</dbReference>
<feature type="region of interest" description="Disordered" evidence="1">
    <location>
        <begin position="213"/>
        <end position="232"/>
    </location>
</feature>
<dbReference type="PROSITE" id="PS51082">
    <property type="entry name" value="WH2"/>
    <property type="match status" value="1"/>
</dbReference>
<dbReference type="Pfam" id="PF08397">
    <property type="entry name" value="IMD"/>
    <property type="match status" value="1"/>
</dbReference>
<keyword evidence="5" id="KW-1185">Reference proteome</keyword>
<feature type="region of interest" description="Disordered" evidence="1">
    <location>
        <begin position="350"/>
        <end position="534"/>
    </location>
</feature>
<dbReference type="PANTHER" id="PTHR15708">
    <property type="entry name" value="ACTIN BUNDLING/MISSING IN METASTASIS-RELATED"/>
    <property type="match status" value="1"/>
</dbReference>
<organism evidence="4 5">
    <name type="scientific">Hypsibius exemplaris</name>
    <name type="common">Freshwater tardigrade</name>
    <dbReference type="NCBI Taxonomy" id="2072580"/>
    <lineage>
        <taxon>Eukaryota</taxon>
        <taxon>Metazoa</taxon>
        <taxon>Ecdysozoa</taxon>
        <taxon>Tardigrada</taxon>
        <taxon>Eutardigrada</taxon>
        <taxon>Parachela</taxon>
        <taxon>Hypsibioidea</taxon>
        <taxon>Hypsibiidae</taxon>
        <taxon>Hypsibius</taxon>
    </lineage>
</organism>
<dbReference type="InterPro" id="IPR027267">
    <property type="entry name" value="AH/BAR_dom_sf"/>
</dbReference>
<evidence type="ECO:0000313" key="5">
    <source>
        <dbReference type="Proteomes" id="UP000192578"/>
    </source>
</evidence>
<feature type="compositionally biased region" description="Low complexity" evidence="1">
    <location>
        <begin position="362"/>
        <end position="372"/>
    </location>
</feature>
<proteinExistence type="predicted"/>
<comment type="caution">
    <text evidence="4">The sequence shown here is derived from an EMBL/GenBank/DDBJ whole genome shotgun (WGS) entry which is preliminary data.</text>
</comment>
<feature type="domain" description="IMD" evidence="3">
    <location>
        <begin position="62"/>
        <end position="323"/>
    </location>
</feature>
<dbReference type="SUPFAM" id="SSF103657">
    <property type="entry name" value="BAR/IMD domain-like"/>
    <property type="match status" value="1"/>
</dbReference>
<dbReference type="AlphaFoldDB" id="A0A1W0WAG4"/>
<feature type="compositionally biased region" description="Polar residues" evidence="1">
    <location>
        <begin position="398"/>
        <end position="412"/>
    </location>
</feature>
<accession>A0A1W0WAG4</accession>
<feature type="compositionally biased region" description="Polar residues" evidence="1">
    <location>
        <begin position="472"/>
        <end position="488"/>
    </location>
</feature>
<evidence type="ECO:0000313" key="4">
    <source>
        <dbReference type="EMBL" id="OQV12205.1"/>
    </source>
</evidence>
<dbReference type="PANTHER" id="PTHR15708:SF4">
    <property type="entry name" value="FI21477P1-RELATED"/>
    <property type="match status" value="1"/>
</dbReference>
<evidence type="ECO:0000259" key="3">
    <source>
        <dbReference type="PROSITE" id="PS51338"/>
    </source>
</evidence>
<name>A0A1W0WAG4_HYPEX</name>
<evidence type="ECO:0000259" key="2">
    <source>
        <dbReference type="PROSITE" id="PS51082"/>
    </source>
</evidence>
<feature type="domain" description="WH2" evidence="2">
    <location>
        <begin position="1025"/>
        <end position="1043"/>
    </location>
</feature>
<dbReference type="InterPro" id="IPR030127">
    <property type="entry name" value="MTSS1/MTSS2"/>
</dbReference>
<feature type="compositionally biased region" description="Low complexity" evidence="1">
    <location>
        <begin position="413"/>
        <end position="434"/>
    </location>
</feature>
<feature type="compositionally biased region" description="Polar residues" evidence="1">
    <location>
        <begin position="682"/>
        <end position="697"/>
    </location>
</feature>
<protein>
    <submittedName>
        <fullName evidence="4">Metastasis suppressor protein 1</fullName>
    </submittedName>
</protein>
<dbReference type="Proteomes" id="UP000192578">
    <property type="component" value="Unassembled WGS sequence"/>
</dbReference>
<dbReference type="OrthoDB" id="10061327at2759"/>
<feature type="compositionally biased region" description="Polar residues" evidence="1">
    <location>
        <begin position="748"/>
        <end position="764"/>
    </location>
</feature>
<dbReference type="GO" id="GO:0005543">
    <property type="term" value="F:phospholipid binding"/>
    <property type="evidence" value="ECO:0007669"/>
    <property type="project" value="TreeGrafter"/>
</dbReference>
<gene>
    <name evidence="4" type="ORF">BV898_13547</name>
</gene>